<feature type="compositionally biased region" description="Polar residues" evidence="2">
    <location>
        <begin position="660"/>
        <end position="677"/>
    </location>
</feature>
<feature type="compositionally biased region" description="Basic and acidic residues" evidence="2">
    <location>
        <begin position="725"/>
        <end position="736"/>
    </location>
</feature>
<feature type="compositionally biased region" description="Polar residues" evidence="2">
    <location>
        <begin position="701"/>
        <end position="720"/>
    </location>
</feature>
<feature type="compositionally biased region" description="Low complexity" evidence="2">
    <location>
        <begin position="248"/>
        <end position="262"/>
    </location>
</feature>
<name>A0A9P8Q2J0_WICPI</name>
<feature type="compositionally biased region" description="Polar residues" evidence="2">
    <location>
        <begin position="474"/>
        <end position="483"/>
    </location>
</feature>
<feature type="region of interest" description="Disordered" evidence="2">
    <location>
        <begin position="370"/>
        <end position="771"/>
    </location>
</feature>
<evidence type="ECO:0000313" key="3">
    <source>
        <dbReference type="EMBL" id="KAH3682997.1"/>
    </source>
</evidence>
<feature type="region of interest" description="Disordered" evidence="2">
    <location>
        <begin position="248"/>
        <end position="323"/>
    </location>
</feature>
<comment type="caution">
    <text evidence="3">The sequence shown here is derived from an EMBL/GenBank/DDBJ whole genome shotgun (WGS) entry which is preliminary data.</text>
</comment>
<feature type="compositionally biased region" description="Polar residues" evidence="2">
    <location>
        <begin position="737"/>
        <end position="750"/>
    </location>
</feature>
<evidence type="ECO:0000256" key="1">
    <source>
        <dbReference type="SAM" id="Coils"/>
    </source>
</evidence>
<feature type="compositionally biased region" description="Polar residues" evidence="2">
    <location>
        <begin position="286"/>
        <end position="323"/>
    </location>
</feature>
<feature type="compositionally biased region" description="Basic and acidic residues" evidence="2">
    <location>
        <begin position="649"/>
        <end position="659"/>
    </location>
</feature>
<feature type="compositionally biased region" description="Low complexity" evidence="2">
    <location>
        <begin position="269"/>
        <end position="278"/>
    </location>
</feature>
<dbReference type="EMBL" id="JAEUBG010003287">
    <property type="protein sequence ID" value="KAH3682997.1"/>
    <property type="molecule type" value="Genomic_DNA"/>
</dbReference>
<feature type="compositionally biased region" description="Polar residues" evidence="2">
    <location>
        <begin position="585"/>
        <end position="597"/>
    </location>
</feature>
<protein>
    <submittedName>
        <fullName evidence="3">Uncharacterized protein</fullName>
    </submittedName>
</protein>
<feature type="compositionally biased region" description="Low complexity" evidence="2">
    <location>
        <begin position="412"/>
        <end position="432"/>
    </location>
</feature>
<proteinExistence type="predicted"/>
<feature type="compositionally biased region" description="Polar residues" evidence="2">
    <location>
        <begin position="379"/>
        <end position="398"/>
    </location>
</feature>
<keyword evidence="1" id="KW-0175">Coiled coil</keyword>
<feature type="compositionally biased region" description="Polar residues" evidence="2">
    <location>
        <begin position="632"/>
        <end position="647"/>
    </location>
</feature>
<reference evidence="3" key="1">
    <citation type="journal article" date="2021" name="Open Biol.">
        <title>Shared evolutionary footprints suggest mitochondrial oxidative damage underlies multiple complex I losses in fungi.</title>
        <authorList>
            <person name="Schikora-Tamarit M.A."/>
            <person name="Marcet-Houben M."/>
            <person name="Nosek J."/>
            <person name="Gabaldon T."/>
        </authorList>
    </citation>
    <scope>NUCLEOTIDE SEQUENCE</scope>
    <source>
        <strain evidence="3">CBS2887</strain>
    </source>
</reference>
<feature type="compositionally biased region" description="Pro residues" evidence="2">
    <location>
        <begin position="1"/>
        <end position="12"/>
    </location>
</feature>
<gene>
    <name evidence="3" type="ORF">WICPIJ_006032</name>
</gene>
<keyword evidence="4" id="KW-1185">Reference proteome</keyword>
<reference evidence="3" key="2">
    <citation type="submission" date="2021-01" db="EMBL/GenBank/DDBJ databases">
        <authorList>
            <person name="Schikora-Tamarit M.A."/>
        </authorList>
    </citation>
    <scope>NUCLEOTIDE SEQUENCE</scope>
    <source>
        <strain evidence="3">CBS2887</strain>
    </source>
</reference>
<feature type="region of interest" description="Disordered" evidence="2">
    <location>
        <begin position="1"/>
        <end position="33"/>
    </location>
</feature>
<dbReference type="AlphaFoldDB" id="A0A9P8Q2J0"/>
<feature type="compositionally biased region" description="Basic residues" evidence="2">
    <location>
        <begin position="13"/>
        <end position="24"/>
    </location>
</feature>
<feature type="compositionally biased region" description="Polar residues" evidence="2">
    <location>
        <begin position="684"/>
        <end position="694"/>
    </location>
</feature>
<organism evidence="3 4">
    <name type="scientific">Wickerhamomyces pijperi</name>
    <name type="common">Yeast</name>
    <name type="synonym">Pichia pijperi</name>
    <dbReference type="NCBI Taxonomy" id="599730"/>
    <lineage>
        <taxon>Eukaryota</taxon>
        <taxon>Fungi</taxon>
        <taxon>Dikarya</taxon>
        <taxon>Ascomycota</taxon>
        <taxon>Saccharomycotina</taxon>
        <taxon>Saccharomycetes</taxon>
        <taxon>Phaffomycetales</taxon>
        <taxon>Wickerhamomycetaceae</taxon>
        <taxon>Wickerhamomyces</taxon>
    </lineage>
</organism>
<dbReference type="Proteomes" id="UP000774326">
    <property type="component" value="Unassembled WGS sequence"/>
</dbReference>
<evidence type="ECO:0000313" key="4">
    <source>
        <dbReference type="Proteomes" id="UP000774326"/>
    </source>
</evidence>
<feature type="compositionally biased region" description="Polar residues" evidence="2">
    <location>
        <begin position="433"/>
        <end position="458"/>
    </location>
</feature>
<evidence type="ECO:0000256" key="2">
    <source>
        <dbReference type="SAM" id="MobiDB-lite"/>
    </source>
</evidence>
<feature type="coiled-coil region" evidence="1">
    <location>
        <begin position="182"/>
        <end position="237"/>
    </location>
</feature>
<accession>A0A9P8Q2J0</accession>
<sequence>MNHRPTPPQPPKPQHHSAHPHHQHSPLLELGGGCVPQQKYLEQKKRTISYHSKLQALDEKHAKLKALFHSADIQVSDLKEKLERDRVAFENKISDIMSQLEKERNSSRSLYEKVGQLQATCDSNMLLITHNQSIIETKEAALRDHDQYSRDLEKHIQSMKISSDASIAQLKHEYQSQIDTLKTQHESQIIQLKTQNTDLETTNQNLTARLEFIMKKNNSIKAELNQLKKEKSASKTAPMLQHMGPKQLHQGNYQHQQQQQQQTRNHYPQGSQQQTQQQLYPHHSHQLTQSPAFWNGQSTQAYPSQNGQFQQQINSTNGSLNQSLNPQSVEVIDLDESDDEIEVVHENNVQSGHQQEQQQQPLTPSAQINTHQIQHQTQPSGQKPHTGSQYQQLPQPQVSHRPVSNDGPSLTQPVPQNDQPQVQHQQQSTQQVFEPSNSEINGNATQHPHTTSKGSNVSPLILISKDSPPKRPLNTEQGPSNNGSDEKRQKTNPGESIENKNDTNMGPTMDQDDDVVFLQEISDVSELSDLNNPANPADAVIQEISDLSESEGQDEHQQEAGEDEDMSQGEALINVDGEEVEGGESTETLPTICTQPKLNEDEEPDDQALKDSLNGQTTKVPASVYITESAREPSNVTGDRLSVTVSLLETEHEPKETSREGSVSIESSIHNQGVTTETYKENPQENSEVKATNQEGERINCATNTKPTSSTQEVKSTTVLTLPKDLNHQIEPEHVSNETSNSSEQMISSQTERETETTTTTTSNTVDSVKN</sequence>